<protein>
    <recommendedName>
        <fullName evidence="1">DDH domain-containing protein</fullName>
    </recommendedName>
</protein>
<evidence type="ECO:0000259" key="1">
    <source>
        <dbReference type="Pfam" id="PF01368"/>
    </source>
</evidence>
<dbReference type="AlphaFoldDB" id="A0A382V0I9"/>
<name>A0A382V0I9_9ZZZZ</name>
<dbReference type="InterPro" id="IPR001667">
    <property type="entry name" value="DDH_dom"/>
</dbReference>
<evidence type="ECO:0000313" key="2">
    <source>
        <dbReference type="EMBL" id="SVD39421.1"/>
    </source>
</evidence>
<organism evidence="2">
    <name type="scientific">marine metagenome</name>
    <dbReference type="NCBI Taxonomy" id="408172"/>
    <lineage>
        <taxon>unclassified sequences</taxon>
        <taxon>metagenomes</taxon>
        <taxon>ecological metagenomes</taxon>
    </lineage>
</organism>
<gene>
    <name evidence="2" type="ORF">METZ01_LOCUS392275</name>
</gene>
<feature type="domain" description="DDH" evidence="1">
    <location>
        <begin position="80"/>
        <end position="148"/>
    </location>
</feature>
<dbReference type="InterPro" id="IPR038763">
    <property type="entry name" value="DHH_sf"/>
</dbReference>
<dbReference type="SUPFAM" id="SSF64182">
    <property type="entry name" value="DHH phosphoesterases"/>
    <property type="match status" value="1"/>
</dbReference>
<accession>A0A382V0I9</accession>
<dbReference type="InterPro" id="IPR051673">
    <property type="entry name" value="SSDNA_exonuclease_RecJ"/>
</dbReference>
<dbReference type="Pfam" id="PF01368">
    <property type="entry name" value="DHH"/>
    <property type="match status" value="1"/>
</dbReference>
<sequence>MSSSYWHIKEFDSKKVDEVAKEFKLPYSIAKIMSLRGIIDREISSNFFYPDKSKLHDPYLLKDMDKAVEAIINHRDNGNKLMIFGDYDVDGVSSTAMLYQFFKSINMDVSYYIPHRDIDGYGLSKRGIDFANSIGSTLIITCDCGINAFD</sequence>
<dbReference type="GO" id="GO:0004527">
    <property type="term" value="F:exonuclease activity"/>
    <property type="evidence" value="ECO:0007669"/>
    <property type="project" value="UniProtKB-KW"/>
</dbReference>
<reference evidence="2" key="1">
    <citation type="submission" date="2018-05" db="EMBL/GenBank/DDBJ databases">
        <authorList>
            <person name="Lanie J.A."/>
            <person name="Ng W.-L."/>
            <person name="Kazmierczak K.M."/>
            <person name="Andrzejewski T.M."/>
            <person name="Davidsen T.M."/>
            <person name="Wayne K.J."/>
            <person name="Tettelin H."/>
            <person name="Glass J.I."/>
            <person name="Rusch D."/>
            <person name="Podicherti R."/>
            <person name="Tsui H.-C.T."/>
            <person name="Winkler M.E."/>
        </authorList>
    </citation>
    <scope>NUCLEOTIDE SEQUENCE</scope>
</reference>
<feature type="non-terminal residue" evidence="2">
    <location>
        <position position="150"/>
    </location>
</feature>
<dbReference type="PANTHER" id="PTHR30255">
    <property type="entry name" value="SINGLE-STRANDED-DNA-SPECIFIC EXONUCLEASE RECJ"/>
    <property type="match status" value="1"/>
</dbReference>
<dbReference type="PANTHER" id="PTHR30255:SF2">
    <property type="entry name" value="SINGLE-STRANDED-DNA-SPECIFIC EXONUCLEASE RECJ"/>
    <property type="match status" value="1"/>
</dbReference>
<dbReference type="EMBL" id="UINC01147856">
    <property type="protein sequence ID" value="SVD39421.1"/>
    <property type="molecule type" value="Genomic_DNA"/>
</dbReference>
<proteinExistence type="predicted"/>
<dbReference type="Gene3D" id="3.90.1640.30">
    <property type="match status" value="1"/>
</dbReference>